<organism evidence="2 3">
    <name type="scientific">Reichenbachiella agarivorans</name>
    <dbReference type="NCBI Taxonomy" id="2979464"/>
    <lineage>
        <taxon>Bacteria</taxon>
        <taxon>Pseudomonadati</taxon>
        <taxon>Bacteroidota</taxon>
        <taxon>Cytophagia</taxon>
        <taxon>Cytophagales</taxon>
        <taxon>Reichenbachiellaceae</taxon>
        <taxon>Reichenbachiella</taxon>
    </lineage>
</organism>
<dbReference type="Proteomes" id="UP001065174">
    <property type="component" value="Chromosome"/>
</dbReference>
<proteinExistence type="predicted"/>
<dbReference type="InterPro" id="IPR027417">
    <property type="entry name" value="P-loop_NTPase"/>
</dbReference>
<evidence type="ECO:0000259" key="1">
    <source>
        <dbReference type="Pfam" id="PF00685"/>
    </source>
</evidence>
<accession>A0ABY6CR10</accession>
<evidence type="ECO:0000313" key="2">
    <source>
        <dbReference type="EMBL" id="UXP32947.1"/>
    </source>
</evidence>
<reference evidence="2" key="1">
    <citation type="submission" date="2022-09" db="EMBL/GenBank/DDBJ databases">
        <title>Comparative genomics and taxonomic characterization of three novel marine species of genus Reichenbachiella exhibiting antioxidant and polysaccharide degradation activities.</title>
        <authorList>
            <person name="Muhammad N."/>
            <person name="Lee Y.-J."/>
            <person name="Ko J."/>
            <person name="Kim S.-G."/>
        </authorList>
    </citation>
    <scope>NUCLEOTIDE SEQUENCE</scope>
    <source>
        <strain evidence="2">BKB1-1</strain>
    </source>
</reference>
<dbReference type="Pfam" id="PF00685">
    <property type="entry name" value="Sulfotransfer_1"/>
    <property type="match status" value="1"/>
</dbReference>
<sequence length="314" mass="37408">MNRIAKRIKLEIKLLLLNIIKHFKSFPRENSILIFSDPRGGSTWLAELLNHIPNSIIYWEPLAPNHNKYIRKINFGWRQHIPENANWQKANNAFDKILQLNPLNEWTTKRFNVSNYVDCKIPIIKFCRGNHLIHWLCNQYQFKYKPIVLLRHPFAVVASQLKQGGWDYTFDGFTIPNMSHNDTYLKNKEFLESLQSKEESLVAIWCITNRELQLPNSKWILCFYEDLLLNTSEAIEDILKEWKIEMPKNLYGNLHKASFTTVDLAEDSSQKQLAKWHHYFNDEMQLKLQRVLNHFEINIYSKDSLYPINRYKNV</sequence>
<protein>
    <submittedName>
        <fullName evidence="2">Sulfotransferase domain-containing protein</fullName>
    </submittedName>
</protein>
<feature type="domain" description="Sulfotransferase" evidence="1">
    <location>
        <begin position="31"/>
        <end position="291"/>
    </location>
</feature>
<dbReference type="RefSeq" id="WP_262310379.1">
    <property type="nucleotide sequence ID" value="NZ_CP106679.1"/>
</dbReference>
<gene>
    <name evidence="2" type="ORF">N6H18_03125</name>
</gene>
<dbReference type="SUPFAM" id="SSF52540">
    <property type="entry name" value="P-loop containing nucleoside triphosphate hydrolases"/>
    <property type="match status" value="1"/>
</dbReference>
<name>A0ABY6CR10_9BACT</name>
<dbReference type="Gene3D" id="3.40.50.300">
    <property type="entry name" value="P-loop containing nucleotide triphosphate hydrolases"/>
    <property type="match status" value="1"/>
</dbReference>
<keyword evidence="3" id="KW-1185">Reference proteome</keyword>
<dbReference type="EMBL" id="CP106679">
    <property type="protein sequence ID" value="UXP32947.1"/>
    <property type="molecule type" value="Genomic_DNA"/>
</dbReference>
<evidence type="ECO:0000313" key="3">
    <source>
        <dbReference type="Proteomes" id="UP001065174"/>
    </source>
</evidence>
<dbReference type="InterPro" id="IPR000863">
    <property type="entry name" value="Sulfotransferase_dom"/>
</dbReference>